<dbReference type="GO" id="GO:0016787">
    <property type="term" value="F:hydrolase activity"/>
    <property type="evidence" value="ECO:0007669"/>
    <property type="project" value="UniProtKB-KW"/>
</dbReference>
<evidence type="ECO:0000259" key="2">
    <source>
        <dbReference type="Pfam" id="PF12697"/>
    </source>
</evidence>
<dbReference type="InterPro" id="IPR000073">
    <property type="entry name" value="AB_hydrolase_1"/>
</dbReference>
<organism evidence="3 4">
    <name type="scientific">Solimonas marina</name>
    <dbReference type="NCBI Taxonomy" id="2714601"/>
    <lineage>
        <taxon>Bacteria</taxon>
        <taxon>Pseudomonadati</taxon>
        <taxon>Pseudomonadota</taxon>
        <taxon>Gammaproteobacteria</taxon>
        <taxon>Nevskiales</taxon>
        <taxon>Nevskiaceae</taxon>
        <taxon>Solimonas</taxon>
    </lineage>
</organism>
<dbReference type="EMBL" id="JAAVXB010000001">
    <property type="protein sequence ID" value="NKF20891.1"/>
    <property type="molecule type" value="Genomic_DNA"/>
</dbReference>
<comment type="caution">
    <text evidence="3">The sequence shown here is derived from an EMBL/GenBank/DDBJ whole genome shotgun (WGS) entry which is preliminary data.</text>
</comment>
<feature type="region of interest" description="Disordered" evidence="1">
    <location>
        <begin position="65"/>
        <end position="90"/>
    </location>
</feature>
<dbReference type="AlphaFoldDB" id="A0A969W563"/>
<keyword evidence="3" id="KW-0378">Hydrolase</keyword>
<keyword evidence="4" id="KW-1185">Reference proteome</keyword>
<feature type="domain" description="AB hydrolase-1" evidence="2">
    <location>
        <begin position="128"/>
        <end position="359"/>
    </location>
</feature>
<gene>
    <name evidence="3" type="ORF">G7Y82_01085</name>
</gene>
<dbReference type="Gene3D" id="3.40.50.1820">
    <property type="entry name" value="alpha/beta hydrolase"/>
    <property type="match status" value="1"/>
</dbReference>
<name>A0A969W563_9GAMM</name>
<sequence length="380" mass="39636">MNAPQPMAPVTLRFDAGVALAGEGALQIAVDLFAPPAGVTPRALLWCLPGGNMNRRYYDLMPPAESGGAGDEGRGLRRSYRNAPADSTREVTRAPAVVGAAQAATSALAADSAHIESDTSFSFARTMASHGYVVAAVDYLGLGDSSRPTDGWQCTPDTLTAINRHVHETLMARLRDGTAHPQLRGLPGLVSIGVGHSMGAMMTILQQAAHAPHAGIVLLGFSTRGLPEYLPPQLQGLTDPLAARPLLLDVAKSMYGGQAYPVIHAARAGNRELFGSTRADPRGVAALKAATDCLLPIPASLSMVPGNVAPEAASIAVPVFLGVGGRDMVGPVHQVPTAFTGASDITLLVLPETGHSHFLFATRGTLFRRLTQWAASAVLR</sequence>
<dbReference type="InterPro" id="IPR029058">
    <property type="entry name" value="AB_hydrolase_fold"/>
</dbReference>
<proteinExistence type="predicted"/>
<accession>A0A969W563</accession>
<protein>
    <submittedName>
        <fullName evidence="3">Alpha/beta hydrolase</fullName>
    </submittedName>
</protein>
<evidence type="ECO:0000256" key="1">
    <source>
        <dbReference type="SAM" id="MobiDB-lite"/>
    </source>
</evidence>
<dbReference type="Pfam" id="PF12697">
    <property type="entry name" value="Abhydrolase_6"/>
    <property type="match status" value="1"/>
</dbReference>
<dbReference type="Proteomes" id="UP000653472">
    <property type="component" value="Unassembled WGS sequence"/>
</dbReference>
<reference evidence="3" key="1">
    <citation type="submission" date="2020-03" db="EMBL/GenBank/DDBJ databases">
        <title>Solimonas marina sp. nov., isolated from deep seawater of the Pacific Ocean.</title>
        <authorList>
            <person name="Liu X."/>
            <person name="Lai Q."/>
            <person name="Sun F."/>
            <person name="Gai Y."/>
            <person name="Li G."/>
            <person name="Shao Z."/>
        </authorList>
    </citation>
    <scope>NUCLEOTIDE SEQUENCE</scope>
    <source>
        <strain evidence="3">C16B3</strain>
    </source>
</reference>
<dbReference type="SUPFAM" id="SSF53474">
    <property type="entry name" value="alpha/beta-Hydrolases"/>
    <property type="match status" value="1"/>
</dbReference>
<evidence type="ECO:0000313" key="4">
    <source>
        <dbReference type="Proteomes" id="UP000653472"/>
    </source>
</evidence>
<evidence type="ECO:0000313" key="3">
    <source>
        <dbReference type="EMBL" id="NKF20891.1"/>
    </source>
</evidence>